<dbReference type="EMBL" id="JAHQCW010000019">
    <property type="protein sequence ID" value="MBU9737350.1"/>
    <property type="molecule type" value="Genomic_DNA"/>
</dbReference>
<feature type="transmembrane region" description="Helical" evidence="1">
    <location>
        <begin position="277"/>
        <end position="297"/>
    </location>
</feature>
<sequence length="322" mass="36510">MQILGNIFSVILYLSFIGSIVSFAALFSKKVLHLVQPLWFGAAGLLFYLVPVIVPQVRLIPGERQTWRYGFRIAAIIWITGAFLFALCYLARTLFAARAMRKCTICGDARVLKILTEICTGERLQKIPRVLFGEFKDPVCVVTILRPYILLNKRILPELTDPELAIILRHEILHIKRKHHLLQRFYDLASVLHWCNPFVWISKNDFELICEMDCDRKVLKSCTELAPGDYTRTMLHLLEMSSGTGKNTGGRIAALGFLMAKQRFAAILAYPKHIWRIITLAILGGLVAAAVLLSMSASRTYFYPYPALMGPAEYSDPDAQRF</sequence>
<proteinExistence type="predicted"/>
<evidence type="ECO:0000256" key="1">
    <source>
        <dbReference type="SAM" id="Phobius"/>
    </source>
</evidence>
<keyword evidence="1" id="KW-0472">Membrane</keyword>
<feature type="transmembrane region" description="Helical" evidence="1">
    <location>
        <begin position="38"/>
        <end position="57"/>
    </location>
</feature>
<dbReference type="InterPro" id="IPR052173">
    <property type="entry name" value="Beta-lactam_resp_regulator"/>
</dbReference>
<name>A0A949K271_9FIRM</name>
<reference evidence="3" key="1">
    <citation type="submission" date="2021-06" db="EMBL/GenBank/DDBJ databases">
        <title>Description of novel taxa of the family Lachnospiraceae.</title>
        <authorList>
            <person name="Chaplin A.V."/>
            <person name="Sokolova S.R."/>
            <person name="Pikina A.P."/>
            <person name="Korzhanova M."/>
            <person name="Belova V."/>
            <person name="Korostin D."/>
            <person name="Efimov B.A."/>
        </authorList>
    </citation>
    <scope>NUCLEOTIDE SEQUENCE</scope>
    <source>
        <strain evidence="3">ASD5720</strain>
    </source>
</reference>
<evidence type="ECO:0000259" key="2">
    <source>
        <dbReference type="Pfam" id="PF05569"/>
    </source>
</evidence>
<evidence type="ECO:0000313" key="4">
    <source>
        <dbReference type="Proteomes" id="UP000712157"/>
    </source>
</evidence>
<dbReference type="PANTHER" id="PTHR34978:SF3">
    <property type="entry name" value="SLR0241 PROTEIN"/>
    <property type="match status" value="1"/>
</dbReference>
<feature type="domain" description="Peptidase M56" evidence="2">
    <location>
        <begin position="72"/>
        <end position="267"/>
    </location>
</feature>
<organism evidence="3 4">
    <name type="scientific">Diplocloster agilis</name>
    <dbReference type="NCBI Taxonomy" id="2850323"/>
    <lineage>
        <taxon>Bacteria</taxon>
        <taxon>Bacillati</taxon>
        <taxon>Bacillota</taxon>
        <taxon>Clostridia</taxon>
        <taxon>Lachnospirales</taxon>
        <taxon>Lachnospiraceae</taxon>
        <taxon>Diplocloster</taxon>
    </lineage>
</organism>
<dbReference type="RefSeq" id="WP_238721931.1">
    <property type="nucleotide sequence ID" value="NZ_JAHQCW010000019.1"/>
</dbReference>
<dbReference type="AlphaFoldDB" id="A0A949K271"/>
<dbReference type="CDD" id="cd07341">
    <property type="entry name" value="M56_BlaR1_MecR1_like"/>
    <property type="match status" value="1"/>
</dbReference>
<keyword evidence="1" id="KW-0812">Transmembrane</keyword>
<dbReference type="Proteomes" id="UP000712157">
    <property type="component" value="Unassembled WGS sequence"/>
</dbReference>
<comment type="caution">
    <text evidence="3">The sequence shown here is derived from an EMBL/GenBank/DDBJ whole genome shotgun (WGS) entry which is preliminary data.</text>
</comment>
<protein>
    <submittedName>
        <fullName evidence="3">M56 family metallopeptidase</fullName>
    </submittedName>
</protein>
<dbReference type="Pfam" id="PF05569">
    <property type="entry name" value="Peptidase_M56"/>
    <property type="match status" value="1"/>
</dbReference>
<evidence type="ECO:0000313" key="3">
    <source>
        <dbReference type="EMBL" id="MBU9737350.1"/>
    </source>
</evidence>
<keyword evidence="1" id="KW-1133">Transmembrane helix</keyword>
<feature type="transmembrane region" description="Helical" evidence="1">
    <location>
        <begin position="6"/>
        <end position="26"/>
    </location>
</feature>
<dbReference type="InterPro" id="IPR008756">
    <property type="entry name" value="Peptidase_M56"/>
</dbReference>
<feature type="transmembrane region" description="Helical" evidence="1">
    <location>
        <begin position="69"/>
        <end position="91"/>
    </location>
</feature>
<dbReference type="Gene3D" id="3.30.2010.10">
    <property type="entry name" value="Metalloproteases ('zincins'), catalytic domain"/>
    <property type="match status" value="1"/>
</dbReference>
<dbReference type="PANTHER" id="PTHR34978">
    <property type="entry name" value="POSSIBLE SENSOR-TRANSDUCER PROTEIN BLAR"/>
    <property type="match status" value="1"/>
</dbReference>
<accession>A0A949K271</accession>
<keyword evidence="4" id="KW-1185">Reference proteome</keyword>
<gene>
    <name evidence="3" type="ORF">KTH89_12440</name>
</gene>